<feature type="transmembrane region" description="Helical" evidence="5">
    <location>
        <begin position="293"/>
        <end position="310"/>
    </location>
</feature>
<evidence type="ECO:0000313" key="7">
    <source>
        <dbReference type="EMBL" id="NML63529.1"/>
    </source>
</evidence>
<keyword evidence="2 5" id="KW-0812">Transmembrane</keyword>
<dbReference type="GO" id="GO:1902600">
    <property type="term" value="P:proton transmembrane transport"/>
    <property type="evidence" value="ECO:0007669"/>
    <property type="project" value="InterPro"/>
</dbReference>
<comment type="caution">
    <text evidence="7">The sequence shown here is derived from an EMBL/GenBank/DDBJ whole genome shotgun (WGS) entry which is preliminary data.</text>
</comment>
<keyword evidence="8" id="KW-1185">Reference proteome</keyword>
<feature type="transmembrane region" description="Helical" evidence="5">
    <location>
        <begin position="36"/>
        <end position="56"/>
    </location>
</feature>
<feature type="transmembrane region" description="Helical" evidence="5">
    <location>
        <begin position="6"/>
        <end position="24"/>
    </location>
</feature>
<dbReference type="Proteomes" id="UP000583752">
    <property type="component" value="Unassembled WGS sequence"/>
</dbReference>
<protein>
    <submittedName>
        <fullName evidence="7">Sodium:proton antiporter</fullName>
    </submittedName>
</protein>
<comment type="subcellular location">
    <subcellularLocation>
        <location evidence="1">Membrane</location>
        <topology evidence="1">Multi-pass membrane protein</topology>
    </subcellularLocation>
</comment>
<dbReference type="Pfam" id="PF00999">
    <property type="entry name" value="Na_H_Exchanger"/>
    <property type="match status" value="1"/>
</dbReference>
<dbReference type="Gene3D" id="1.20.1530.20">
    <property type="match status" value="1"/>
</dbReference>
<keyword evidence="4 5" id="KW-0472">Membrane</keyword>
<feature type="transmembrane region" description="Helical" evidence="5">
    <location>
        <begin position="91"/>
        <end position="114"/>
    </location>
</feature>
<dbReference type="InterPro" id="IPR006153">
    <property type="entry name" value="Cation/H_exchanger_TM"/>
</dbReference>
<dbReference type="InterPro" id="IPR038770">
    <property type="entry name" value="Na+/solute_symporter_sf"/>
</dbReference>
<keyword evidence="3 5" id="KW-1133">Transmembrane helix</keyword>
<feature type="transmembrane region" description="Helical" evidence="5">
    <location>
        <begin position="189"/>
        <end position="212"/>
    </location>
</feature>
<evidence type="ECO:0000256" key="2">
    <source>
        <dbReference type="ARBA" id="ARBA00022692"/>
    </source>
</evidence>
<accession>A0A848HU02</accession>
<evidence type="ECO:0000256" key="3">
    <source>
        <dbReference type="ARBA" id="ARBA00022989"/>
    </source>
</evidence>
<feature type="transmembrane region" description="Helical" evidence="5">
    <location>
        <begin position="224"/>
        <end position="249"/>
    </location>
</feature>
<reference evidence="7 8" key="1">
    <citation type="submission" date="2020-04" db="EMBL/GenBank/DDBJ databases">
        <title>Massilia sp. RP-1-19 isolated from soil.</title>
        <authorList>
            <person name="Dahal R.H."/>
        </authorList>
    </citation>
    <scope>NUCLEOTIDE SEQUENCE [LARGE SCALE GENOMIC DNA]</scope>
    <source>
        <strain evidence="7 8">RP-1-19</strain>
    </source>
</reference>
<dbReference type="PANTHER" id="PTHR43021:SF2">
    <property type="entry name" value="CATION_H+ EXCHANGER DOMAIN-CONTAINING PROTEIN"/>
    <property type="match status" value="1"/>
</dbReference>
<gene>
    <name evidence="7" type="ORF">HHL21_21050</name>
</gene>
<evidence type="ECO:0000256" key="5">
    <source>
        <dbReference type="SAM" id="Phobius"/>
    </source>
</evidence>
<dbReference type="AlphaFoldDB" id="A0A848HU02"/>
<dbReference type="GO" id="GO:0016020">
    <property type="term" value="C:membrane"/>
    <property type="evidence" value="ECO:0007669"/>
    <property type="project" value="UniProtKB-SubCell"/>
</dbReference>
<dbReference type="RefSeq" id="WP_169469573.1">
    <property type="nucleotide sequence ID" value="NZ_JABBGG010000020.1"/>
</dbReference>
<feature type="transmembrane region" description="Helical" evidence="5">
    <location>
        <begin position="120"/>
        <end position="141"/>
    </location>
</feature>
<feature type="transmembrane region" description="Helical" evidence="5">
    <location>
        <begin position="330"/>
        <end position="347"/>
    </location>
</feature>
<sequence>MPELLTILTNLSWPIAICLAWLAGEFGHRLTGLPKISFYGIVGFILASSQVGVLPVRGDGPVLLLADVAFGLILCELGYRINLRWLRTNPWFGVAGLAEAALTFVAVYFVAIAFGSSVMAAMMLASLAMSTSPATVVRVVNELRSSGQVTERVLHLSALNCVLAVFTFNIIVGFWIFNTSDDISDAILSSMAALAISAAAGAFFGVAVPGLLRRLGNVSQDATVAFALAVILLVTISYTAQLSPVVATLVFGLTARHRRIAFSQAQRNFGALGELLTVLLFVYAASLLDWRDIVAGGALAFAVVGIRLVTKTLGVAAFSHLSGISWKKGVLTGLALAPASVFVILLMEHARQRGVYVAGELQAMAAVTIMLEVLGPIIVQRALMLAKEAPES</sequence>
<evidence type="ECO:0000313" key="8">
    <source>
        <dbReference type="Proteomes" id="UP000583752"/>
    </source>
</evidence>
<organism evidence="7 8">
    <name type="scientific">Massilia polaris</name>
    <dbReference type="NCBI Taxonomy" id="2728846"/>
    <lineage>
        <taxon>Bacteria</taxon>
        <taxon>Pseudomonadati</taxon>
        <taxon>Pseudomonadota</taxon>
        <taxon>Betaproteobacteria</taxon>
        <taxon>Burkholderiales</taxon>
        <taxon>Oxalobacteraceae</taxon>
        <taxon>Telluria group</taxon>
        <taxon>Massilia</taxon>
    </lineage>
</organism>
<feature type="transmembrane region" description="Helical" evidence="5">
    <location>
        <begin position="153"/>
        <end position="177"/>
    </location>
</feature>
<feature type="transmembrane region" description="Helical" evidence="5">
    <location>
        <begin position="62"/>
        <end position="79"/>
    </location>
</feature>
<dbReference type="GO" id="GO:0015297">
    <property type="term" value="F:antiporter activity"/>
    <property type="evidence" value="ECO:0007669"/>
    <property type="project" value="InterPro"/>
</dbReference>
<name>A0A848HU02_9BURK</name>
<feature type="transmembrane region" description="Helical" evidence="5">
    <location>
        <begin position="269"/>
        <end position="286"/>
    </location>
</feature>
<dbReference type="EMBL" id="JABBGG010000020">
    <property type="protein sequence ID" value="NML63529.1"/>
    <property type="molecule type" value="Genomic_DNA"/>
</dbReference>
<evidence type="ECO:0000256" key="1">
    <source>
        <dbReference type="ARBA" id="ARBA00004141"/>
    </source>
</evidence>
<evidence type="ECO:0000256" key="4">
    <source>
        <dbReference type="ARBA" id="ARBA00023136"/>
    </source>
</evidence>
<proteinExistence type="predicted"/>
<feature type="domain" description="Cation/H+ exchanger transmembrane" evidence="6">
    <location>
        <begin position="20"/>
        <end position="381"/>
    </location>
</feature>
<evidence type="ECO:0000259" key="6">
    <source>
        <dbReference type="Pfam" id="PF00999"/>
    </source>
</evidence>
<dbReference type="PANTHER" id="PTHR43021">
    <property type="entry name" value="NA(+)/H(+) ANTIPORTER-RELATED"/>
    <property type="match status" value="1"/>
</dbReference>